<protein>
    <submittedName>
        <fullName evidence="1">Uncharacterized protein</fullName>
    </submittedName>
</protein>
<evidence type="ECO:0000313" key="2">
    <source>
        <dbReference type="Proteomes" id="UP001214854"/>
    </source>
</evidence>
<accession>A0ABT5HUK0</accession>
<organism evidence="1 2">
    <name type="scientific">Asticcacaulis aquaticus</name>
    <dbReference type="NCBI Taxonomy" id="2984212"/>
    <lineage>
        <taxon>Bacteria</taxon>
        <taxon>Pseudomonadati</taxon>
        <taxon>Pseudomonadota</taxon>
        <taxon>Alphaproteobacteria</taxon>
        <taxon>Caulobacterales</taxon>
        <taxon>Caulobacteraceae</taxon>
        <taxon>Asticcacaulis</taxon>
    </lineage>
</organism>
<comment type="caution">
    <text evidence="1">The sequence shown here is derived from an EMBL/GenBank/DDBJ whole genome shotgun (WGS) entry which is preliminary data.</text>
</comment>
<gene>
    <name evidence="1" type="ORF">PQU92_10670</name>
</gene>
<keyword evidence="2" id="KW-1185">Reference proteome</keyword>
<reference evidence="1 2" key="1">
    <citation type="submission" date="2023-01" db="EMBL/GenBank/DDBJ databases">
        <title>Novel species of the genus Asticcacaulis isolated from rivers.</title>
        <authorList>
            <person name="Lu H."/>
        </authorList>
    </citation>
    <scope>NUCLEOTIDE SEQUENCE [LARGE SCALE GENOMIC DNA]</scope>
    <source>
        <strain evidence="1 2">BYS171W</strain>
    </source>
</reference>
<name>A0ABT5HUK0_9CAUL</name>
<dbReference type="RefSeq" id="WP_272748206.1">
    <property type="nucleotide sequence ID" value="NZ_JAQQKX010000008.1"/>
</dbReference>
<evidence type="ECO:0000313" key="1">
    <source>
        <dbReference type="EMBL" id="MDC7683741.1"/>
    </source>
</evidence>
<sequence>MIALDDRPSQDLETAVAARSGPVFVLKGPVDADALQGAGTRNLVMPIAAPANRAEVSNIACRIPQALRLLDAMATGDTSYRLCVLIAQADDPLTHSLAALSETLIRYGTGHLTMRPVQVNLLRYRTTPEGYLRAADMVSALFSGRLDGVCGQVFVLNDLGELPS</sequence>
<proteinExistence type="predicted"/>
<dbReference type="Proteomes" id="UP001214854">
    <property type="component" value="Unassembled WGS sequence"/>
</dbReference>
<dbReference type="EMBL" id="JAQQKX010000008">
    <property type="protein sequence ID" value="MDC7683741.1"/>
    <property type="molecule type" value="Genomic_DNA"/>
</dbReference>